<feature type="transmembrane region" description="Helical" evidence="6">
    <location>
        <begin position="241"/>
        <end position="271"/>
    </location>
</feature>
<feature type="transmembrane region" description="Helical" evidence="6">
    <location>
        <begin position="6"/>
        <end position="32"/>
    </location>
</feature>
<keyword evidence="7" id="KW-0614">Plasmid</keyword>
<feature type="transmembrane region" description="Helical" evidence="6">
    <location>
        <begin position="105"/>
        <end position="123"/>
    </location>
</feature>
<dbReference type="PANTHER" id="PTHR43370">
    <property type="entry name" value="SUGAR ABC TRANSPORTER INTEGRAL MEMBRANE PROTEIN-RELATED"/>
    <property type="match status" value="1"/>
</dbReference>
<keyword evidence="3 6" id="KW-0812">Transmembrane</keyword>
<dbReference type="GO" id="GO:0022857">
    <property type="term" value="F:transmembrane transporter activity"/>
    <property type="evidence" value="ECO:0007669"/>
    <property type="project" value="InterPro"/>
</dbReference>
<keyword evidence="5 6" id="KW-0472">Membrane</keyword>
<feature type="transmembrane region" description="Helical" evidence="6">
    <location>
        <begin position="207"/>
        <end position="229"/>
    </location>
</feature>
<dbReference type="Pfam" id="PF02653">
    <property type="entry name" value="BPD_transp_2"/>
    <property type="match status" value="1"/>
</dbReference>
<dbReference type="GO" id="GO:0005886">
    <property type="term" value="C:plasma membrane"/>
    <property type="evidence" value="ECO:0007669"/>
    <property type="project" value="UniProtKB-SubCell"/>
</dbReference>
<evidence type="ECO:0000256" key="3">
    <source>
        <dbReference type="ARBA" id="ARBA00022692"/>
    </source>
</evidence>
<evidence type="ECO:0000256" key="1">
    <source>
        <dbReference type="ARBA" id="ARBA00004651"/>
    </source>
</evidence>
<sequence length="322" mass="34302">MPWEQVLTWSFVIALLTAGIRLAIPVLLAVLGEIIAERSGVMNLGLEGVMLIGGLAGFAVAASLEQATGNASLAAWSGLAAGLFGGALMGLLMAVLTVSLKTDQVVTGVTLVLFGQGLTAYLFRSRIGLSGTRVQGLETWAIPRLSNFPIIGEILFNQTAIVYLTALLVYVCWFFLFRTNAGLSLRAVGENPAAAETSGLNVDRIRYLAVIAGSALAGLGGAVLTVVQLRLFTEGIMAGRGWIAIALVFFSRWQPVWALFGALLFGVADALQYRIQALGSKDFPYEFLLMLPYVLTLMALLRGTGRSETPASLGIPYVKEDR</sequence>
<dbReference type="CDD" id="cd06580">
    <property type="entry name" value="TM_PBP1_transp_TpRbsC_like"/>
    <property type="match status" value="1"/>
</dbReference>
<dbReference type="AlphaFoldDB" id="A0A1Z4JSK8"/>
<dbReference type="Proteomes" id="UP000217895">
    <property type="component" value="Plasmid Plasmid2 dna"/>
</dbReference>
<feature type="transmembrane region" description="Helical" evidence="6">
    <location>
        <begin position="44"/>
        <end position="64"/>
    </location>
</feature>
<keyword evidence="8" id="KW-1185">Reference proteome</keyword>
<evidence type="ECO:0000256" key="4">
    <source>
        <dbReference type="ARBA" id="ARBA00022989"/>
    </source>
</evidence>
<dbReference type="InterPro" id="IPR001851">
    <property type="entry name" value="ABC_transp_permease"/>
</dbReference>
<evidence type="ECO:0000313" key="8">
    <source>
        <dbReference type="Proteomes" id="UP000217895"/>
    </source>
</evidence>
<geneLocation type="plasmid" evidence="7">
    <name>plasmid2</name>
</geneLocation>
<keyword evidence="2" id="KW-1003">Cell membrane</keyword>
<dbReference type="PANTHER" id="PTHR43370:SF2">
    <property type="entry name" value="ABC TRANSPORTER PERMEASE PROTEIN"/>
    <property type="match status" value="1"/>
</dbReference>
<organism evidence="7 8">
    <name type="scientific">Leptolyngbya boryana NIES-2135</name>
    <dbReference type="NCBI Taxonomy" id="1973484"/>
    <lineage>
        <taxon>Bacteria</taxon>
        <taxon>Bacillati</taxon>
        <taxon>Cyanobacteriota</taxon>
        <taxon>Cyanophyceae</taxon>
        <taxon>Leptolyngbyales</taxon>
        <taxon>Leptolyngbyaceae</taxon>
        <taxon>Leptolyngbya group</taxon>
        <taxon>Leptolyngbya</taxon>
    </lineage>
</organism>
<comment type="subcellular location">
    <subcellularLocation>
        <location evidence="1">Cell membrane</location>
        <topology evidence="1">Multi-pass membrane protein</topology>
    </subcellularLocation>
</comment>
<reference evidence="7 8" key="1">
    <citation type="submission" date="2017-06" db="EMBL/GenBank/DDBJ databases">
        <title>Genome sequencing of cyanobaciteial culture collection at National Institute for Environmental Studies (NIES).</title>
        <authorList>
            <person name="Hirose Y."/>
            <person name="Shimura Y."/>
            <person name="Fujisawa T."/>
            <person name="Nakamura Y."/>
            <person name="Kawachi M."/>
        </authorList>
    </citation>
    <scope>NUCLEOTIDE SEQUENCE [LARGE SCALE GENOMIC DNA]</scope>
    <source>
        <strain evidence="7 8">NIES-2135</strain>
        <plasmid evidence="8">Plasmid Plasmid2 dna</plasmid>
    </source>
</reference>
<dbReference type="EMBL" id="AP018205">
    <property type="protein sequence ID" value="BAY59666.1"/>
    <property type="molecule type" value="Genomic_DNA"/>
</dbReference>
<evidence type="ECO:0000313" key="7">
    <source>
        <dbReference type="EMBL" id="BAY59666.1"/>
    </source>
</evidence>
<evidence type="ECO:0000256" key="5">
    <source>
        <dbReference type="ARBA" id="ARBA00023136"/>
    </source>
</evidence>
<feature type="transmembrane region" description="Helical" evidence="6">
    <location>
        <begin position="154"/>
        <end position="176"/>
    </location>
</feature>
<accession>A0A1Z4JSK8</accession>
<gene>
    <name evidence="7" type="ORF">NIES2135_65430</name>
</gene>
<keyword evidence="4 6" id="KW-1133">Transmembrane helix</keyword>
<proteinExistence type="predicted"/>
<protein>
    <submittedName>
        <fullName evidence="7">Inner-membrane translocator</fullName>
    </submittedName>
</protein>
<feature type="transmembrane region" description="Helical" evidence="6">
    <location>
        <begin position="76"/>
        <end position="98"/>
    </location>
</feature>
<evidence type="ECO:0000256" key="2">
    <source>
        <dbReference type="ARBA" id="ARBA00022475"/>
    </source>
</evidence>
<evidence type="ECO:0000256" key="6">
    <source>
        <dbReference type="SAM" id="Phobius"/>
    </source>
</evidence>
<name>A0A1Z4JSK8_LEPBY</name>